<feature type="chain" id="PRO_5045378212" evidence="2">
    <location>
        <begin position="22"/>
        <end position="346"/>
    </location>
</feature>
<reference evidence="4" key="1">
    <citation type="journal article" date="2019" name="Int. J. Syst. Evol. Microbiol.">
        <title>The Global Catalogue of Microorganisms (GCM) 10K type strain sequencing project: providing services to taxonomists for standard genome sequencing and annotation.</title>
        <authorList>
            <consortium name="The Broad Institute Genomics Platform"/>
            <consortium name="The Broad Institute Genome Sequencing Center for Infectious Disease"/>
            <person name="Wu L."/>
            <person name="Ma J."/>
        </authorList>
    </citation>
    <scope>NUCLEOTIDE SEQUENCE [LARGE SCALE GENOMIC DNA]</scope>
    <source>
        <strain evidence="4">CGMCC 1.15790</strain>
    </source>
</reference>
<dbReference type="PANTHER" id="PTHR33376">
    <property type="match status" value="1"/>
</dbReference>
<protein>
    <submittedName>
        <fullName evidence="3">TRAP transporter substrate-binding protein</fullName>
    </submittedName>
</protein>
<dbReference type="NCBIfam" id="NF037995">
    <property type="entry name" value="TRAP_S1"/>
    <property type="match status" value="1"/>
</dbReference>
<gene>
    <name evidence="3" type="ORF">ACFPTR_07095</name>
</gene>
<name>A0ABW0U5A6_9BACI</name>
<evidence type="ECO:0000256" key="2">
    <source>
        <dbReference type="SAM" id="SignalP"/>
    </source>
</evidence>
<comment type="caution">
    <text evidence="3">The sequence shown here is derived from an EMBL/GenBank/DDBJ whole genome shotgun (WGS) entry which is preliminary data.</text>
</comment>
<keyword evidence="1 2" id="KW-0732">Signal</keyword>
<accession>A0ABW0U5A6</accession>
<dbReference type="InterPro" id="IPR018389">
    <property type="entry name" value="DctP_fam"/>
</dbReference>
<dbReference type="PANTHER" id="PTHR33376:SF2">
    <property type="entry name" value="DICARBOXYLATE-BINDING PERIPLASMIC PROTEIN"/>
    <property type="match status" value="1"/>
</dbReference>
<dbReference type="PIRSF" id="PIRSF006470">
    <property type="entry name" value="DctB"/>
    <property type="match status" value="1"/>
</dbReference>
<evidence type="ECO:0000256" key="1">
    <source>
        <dbReference type="ARBA" id="ARBA00022729"/>
    </source>
</evidence>
<dbReference type="Proteomes" id="UP001596143">
    <property type="component" value="Unassembled WGS sequence"/>
</dbReference>
<dbReference type="InterPro" id="IPR004682">
    <property type="entry name" value="TRAP_DctP"/>
</dbReference>
<dbReference type="NCBIfam" id="TIGR00787">
    <property type="entry name" value="dctP"/>
    <property type="match status" value="1"/>
</dbReference>
<dbReference type="PROSITE" id="PS51257">
    <property type="entry name" value="PROKAR_LIPOPROTEIN"/>
    <property type="match status" value="1"/>
</dbReference>
<proteinExistence type="predicted"/>
<sequence length="346" mass="37998">MKKISKILSTGFLALSLGLFAGCVSGNENTTESGANGGGSGGNGENINFSLTHITQESHSWHKTAEKFGEELEERSDGRMSLEIFAAGQLGSEQDMLQQMETGSVDFGIITNGYMSTRNTEFNAWFMPFVFDSLEEATEARHTDAAKEMLANLESQGFIGMDFIFAGNRHILMEGDIVTSPDDVQGKQVRVIGSPSIQDFWEAVGAGPTPMPLPEVYTSLQTGVIDGIDIDLDALVTEKYYEIADNLTLTNHMTWPAVVMMSQESYSNLSEEDQQIVEEAMSAAVEWGIQEAIQREESNLEEVEAQGITVHHLEDAGAFDEVTKEIREKYSQESDIIASFLESTTQ</sequence>
<dbReference type="InterPro" id="IPR038404">
    <property type="entry name" value="TRAP_DctP_sf"/>
</dbReference>
<keyword evidence="4" id="KW-1185">Reference proteome</keyword>
<dbReference type="Gene3D" id="3.40.190.170">
    <property type="entry name" value="Bacterial extracellular solute-binding protein, family 7"/>
    <property type="match status" value="1"/>
</dbReference>
<feature type="signal peptide" evidence="2">
    <location>
        <begin position="1"/>
        <end position="21"/>
    </location>
</feature>
<evidence type="ECO:0000313" key="4">
    <source>
        <dbReference type="Proteomes" id="UP001596143"/>
    </source>
</evidence>
<evidence type="ECO:0000313" key="3">
    <source>
        <dbReference type="EMBL" id="MFC5628662.1"/>
    </source>
</evidence>
<dbReference type="EMBL" id="JBHSPF010000025">
    <property type="protein sequence ID" value="MFC5628662.1"/>
    <property type="molecule type" value="Genomic_DNA"/>
</dbReference>
<organism evidence="3 4">
    <name type="scientific">Aliibacillus thermotolerans</name>
    <dbReference type="NCBI Taxonomy" id="1834418"/>
    <lineage>
        <taxon>Bacteria</taxon>
        <taxon>Bacillati</taxon>
        <taxon>Bacillota</taxon>
        <taxon>Bacilli</taxon>
        <taxon>Bacillales</taxon>
        <taxon>Bacillaceae</taxon>
        <taxon>Aliibacillus</taxon>
    </lineage>
</organism>
<dbReference type="CDD" id="cd13603">
    <property type="entry name" value="PBP2_TRAP_Siap_TeaA_like"/>
    <property type="match status" value="1"/>
</dbReference>
<dbReference type="RefSeq" id="WP_270896091.1">
    <property type="nucleotide sequence ID" value="NZ_JBHSPF010000025.1"/>
</dbReference>
<dbReference type="Pfam" id="PF03480">
    <property type="entry name" value="DctP"/>
    <property type="match status" value="1"/>
</dbReference>